<keyword evidence="2" id="KW-1185">Reference proteome</keyword>
<name>A0A4Y2M9U6_ARAVE</name>
<evidence type="ECO:0000313" key="1">
    <source>
        <dbReference type="EMBL" id="GBN23881.1"/>
    </source>
</evidence>
<gene>
    <name evidence="1" type="ORF">AVEN_145389_1</name>
</gene>
<dbReference type="Proteomes" id="UP000499080">
    <property type="component" value="Unassembled WGS sequence"/>
</dbReference>
<sequence length="97" mass="10936">RGACKNTLVFNSDFQFLEKRLKNFGQFRYEDTLELGKKMYQEFLETSKRWHPISAQAEDAPSALSAGSPFEVDSKTASRANFTAPVSFDSPFEMGVS</sequence>
<organism evidence="1 2">
    <name type="scientific">Araneus ventricosus</name>
    <name type="common">Orbweaver spider</name>
    <name type="synonym">Epeira ventricosa</name>
    <dbReference type="NCBI Taxonomy" id="182803"/>
    <lineage>
        <taxon>Eukaryota</taxon>
        <taxon>Metazoa</taxon>
        <taxon>Ecdysozoa</taxon>
        <taxon>Arthropoda</taxon>
        <taxon>Chelicerata</taxon>
        <taxon>Arachnida</taxon>
        <taxon>Araneae</taxon>
        <taxon>Araneomorphae</taxon>
        <taxon>Entelegynae</taxon>
        <taxon>Araneoidea</taxon>
        <taxon>Araneidae</taxon>
        <taxon>Araneus</taxon>
    </lineage>
</organism>
<feature type="non-terminal residue" evidence="1">
    <location>
        <position position="1"/>
    </location>
</feature>
<dbReference type="AlphaFoldDB" id="A0A4Y2M9U6"/>
<dbReference type="EMBL" id="BGPR01007051">
    <property type="protein sequence ID" value="GBN23881.1"/>
    <property type="molecule type" value="Genomic_DNA"/>
</dbReference>
<protein>
    <submittedName>
        <fullName evidence="1">Uncharacterized protein</fullName>
    </submittedName>
</protein>
<accession>A0A4Y2M9U6</accession>
<evidence type="ECO:0000313" key="2">
    <source>
        <dbReference type="Proteomes" id="UP000499080"/>
    </source>
</evidence>
<comment type="caution">
    <text evidence="1">The sequence shown here is derived from an EMBL/GenBank/DDBJ whole genome shotgun (WGS) entry which is preliminary data.</text>
</comment>
<proteinExistence type="predicted"/>
<reference evidence="1 2" key="1">
    <citation type="journal article" date="2019" name="Sci. Rep.">
        <title>Orb-weaving spider Araneus ventricosus genome elucidates the spidroin gene catalogue.</title>
        <authorList>
            <person name="Kono N."/>
            <person name="Nakamura H."/>
            <person name="Ohtoshi R."/>
            <person name="Moran D.A.P."/>
            <person name="Shinohara A."/>
            <person name="Yoshida Y."/>
            <person name="Fujiwara M."/>
            <person name="Mori M."/>
            <person name="Tomita M."/>
            <person name="Arakawa K."/>
        </authorList>
    </citation>
    <scope>NUCLEOTIDE SEQUENCE [LARGE SCALE GENOMIC DNA]</scope>
</reference>